<dbReference type="EMBL" id="CAJJDO010000126">
    <property type="protein sequence ID" value="CAD8200859.1"/>
    <property type="molecule type" value="Genomic_DNA"/>
</dbReference>
<dbReference type="SMART" id="SM00175">
    <property type="entry name" value="RAB"/>
    <property type="match status" value="1"/>
</dbReference>
<dbReference type="AlphaFoldDB" id="A0A8S1XJ18"/>
<comment type="caution">
    <text evidence="2">The sequence shown here is derived from an EMBL/GenBank/DDBJ whole genome shotgun (WGS) entry which is preliminary data.</text>
</comment>
<keyword evidence="3" id="KW-1185">Reference proteome</keyword>
<protein>
    <submittedName>
        <fullName evidence="2">Uncharacterized protein</fullName>
    </submittedName>
</protein>
<evidence type="ECO:0000313" key="3">
    <source>
        <dbReference type="Proteomes" id="UP000689195"/>
    </source>
</evidence>
<name>A0A8S1XJ18_9CILI</name>
<reference evidence="2" key="1">
    <citation type="submission" date="2021-01" db="EMBL/GenBank/DDBJ databases">
        <authorList>
            <consortium name="Genoscope - CEA"/>
            <person name="William W."/>
        </authorList>
    </citation>
    <scope>NUCLEOTIDE SEQUENCE</scope>
</reference>
<dbReference type="SMART" id="SM00173">
    <property type="entry name" value="RAS"/>
    <property type="match status" value="1"/>
</dbReference>
<dbReference type="InterPro" id="IPR001806">
    <property type="entry name" value="Small_GTPase"/>
</dbReference>
<dbReference type="PANTHER" id="PTHR47978">
    <property type="match status" value="1"/>
</dbReference>
<dbReference type="OrthoDB" id="245989at2759"/>
<evidence type="ECO:0000256" key="1">
    <source>
        <dbReference type="ARBA" id="ARBA00022741"/>
    </source>
</evidence>
<organism evidence="2 3">
    <name type="scientific">Paramecium pentaurelia</name>
    <dbReference type="NCBI Taxonomy" id="43138"/>
    <lineage>
        <taxon>Eukaryota</taxon>
        <taxon>Sar</taxon>
        <taxon>Alveolata</taxon>
        <taxon>Ciliophora</taxon>
        <taxon>Intramacronucleata</taxon>
        <taxon>Oligohymenophorea</taxon>
        <taxon>Peniculida</taxon>
        <taxon>Parameciidae</taxon>
        <taxon>Paramecium</taxon>
    </lineage>
</organism>
<dbReference type="PROSITE" id="PS51419">
    <property type="entry name" value="RAB"/>
    <property type="match status" value="1"/>
</dbReference>
<keyword evidence="1" id="KW-0547">Nucleotide-binding</keyword>
<dbReference type="Pfam" id="PF00071">
    <property type="entry name" value="Ras"/>
    <property type="match status" value="1"/>
</dbReference>
<dbReference type="GO" id="GO:0003924">
    <property type="term" value="F:GTPase activity"/>
    <property type="evidence" value="ECO:0007669"/>
    <property type="project" value="InterPro"/>
</dbReference>
<gene>
    <name evidence="2" type="ORF">PPENT_87.1.T1260026</name>
</gene>
<proteinExistence type="predicted"/>
<sequence>MDEPQVVKIIVVSESNAGKTSLLQQYCFKGSIIIFQQQQVVISHQSGQPQMGLNQSCRFGMWLGCLIMCDITNKKSLEAALSWRHVVKDIADEVPIFLIQNKTDLLQGEREEYQTEEYLNQFGQQNNFTCYQISVKLNEKVNLIFDELVEVMIDKGVIKLEKSIIKRDLLIKMKVHLQLKMNVMIEIKQRKKNVVENLYHLYYQFLLIFKKHKINSINNNYYFEMNFINQKESQQFIIYFDYKNSQLKYSNNYRC</sequence>
<accession>A0A8S1XJ18</accession>
<dbReference type="GO" id="GO:0005525">
    <property type="term" value="F:GTP binding"/>
    <property type="evidence" value="ECO:0007669"/>
    <property type="project" value="InterPro"/>
</dbReference>
<evidence type="ECO:0000313" key="2">
    <source>
        <dbReference type="EMBL" id="CAD8200859.1"/>
    </source>
</evidence>
<dbReference type="Proteomes" id="UP000689195">
    <property type="component" value="Unassembled WGS sequence"/>
</dbReference>